<feature type="domain" description="Peptidase M16 C-terminal" evidence="7">
    <location>
        <begin position="346"/>
        <end position="404"/>
    </location>
</feature>
<name>W7U2D5_9STRA</name>
<evidence type="ECO:0000313" key="9">
    <source>
        <dbReference type="Proteomes" id="UP000019335"/>
    </source>
</evidence>
<comment type="similarity">
    <text evidence="1">Belongs to the peptidase M16 family.</text>
</comment>
<keyword evidence="2" id="KW-0645">Protease</keyword>
<keyword evidence="4" id="KW-0862">Zinc</keyword>
<evidence type="ECO:0000256" key="2">
    <source>
        <dbReference type="ARBA" id="ARBA00022670"/>
    </source>
</evidence>
<dbReference type="EMBL" id="AZIL01000527">
    <property type="protein sequence ID" value="EWM27006.1"/>
    <property type="molecule type" value="Genomic_DNA"/>
</dbReference>
<feature type="domain" description="Peptidase M16 N-terminal" evidence="6">
    <location>
        <begin position="205"/>
        <end position="332"/>
    </location>
</feature>
<dbReference type="Pfam" id="PF00675">
    <property type="entry name" value="Peptidase_M16"/>
    <property type="match status" value="1"/>
</dbReference>
<keyword evidence="5" id="KW-0482">Metalloprotease</keyword>
<dbReference type="InterPro" id="IPR050626">
    <property type="entry name" value="Peptidase_M16"/>
</dbReference>
<dbReference type="OrthoDB" id="952271at2759"/>
<dbReference type="SUPFAM" id="SSF63411">
    <property type="entry name" value="LuxS/MPP-like metallohydrolase"/>
    <property type="match status" value="3"/>
</dbReference>
<dbReference type="Pfam" id="PF05193">
    <property type="entry name" value="Peptidase_M16_C"/>
    <property type="match status" value="2"/>
</dbReference>
<comment type="caution">
    <text evidence="8">The sequence shown here is derived from an EMBL/GenBank/DDBJ whole genome shotgun (WGS) entry which is preliminary data.</text>
</comment>
<protein>
    <submittedName>
        <fullName evidence="8">Peptidase M16</fullName>
    </submittedName>
</protein>
<evidence type="ECO:0000259" key="7">
    <source>
        <dbReference type="Pfam" id="PF05193"/>
    </source>
</evidence>
<evidence type="ECO:0000313" key="8">
    <source>
        <dbReference type="EMBL" id="EWM27006.1"/>
    </source>
</evidence>
<dbReference type="InterPro" id="IPR011765">
    <property type="entry name" value="Pept_M16_N"/>
</dbReference>
<feature type="domain" description="Peptidase M16 C-terminal" evidence="7">
    <location>
        <begin position="1099"/>
        <end position="1178"/>
    </location>
</feature>
<dbReference type="PANTHER" id="PTHR43690">
    <property type="entry name" value="NARDILYSIN"/>
    <property type="match status" value="1"/>
</dbReference>
<dbReference type="GO" id="GO:0046872">
    <property type="term" value="F:metal ion binding"/>
    <property type="evidence" value="ECO:0007669"/>
    <property type="project" value="InterPro"/>
</dbReference>
<organism evidence="8 9">
    <name type="scientific">Nannochloropsis gaditana</name>
    <dbReference type="NCBI Taxonomy" id="72520"/>
    <lineage>
        <taxon>Eukaryota</taxon>
        <taxon>Sar</taxon>
        <taxon>Stramenopiles</taxon>
        <taxon>Ochrophyta</taxon>
        <taxon>Eustigmatophyceae</taxon>
        <taxon>Eustigmatales</taxon>
        <taxon>Monodopsidaceae</taxon>
        <taxon>Nannochloropsis</taxon>
    </lineage>
</organism>
<keyword evidence="3" id="KW-0378">Hydrolase</keyword>
<dbReference type="GO" id="GO:0008237">
    <property type="term" value="F:metallopeptidase activity"/>
    <property type="evidence" value="ECO:0007669"/>
    <property type="project" value="UniProtKB-KW"/>
</dbReference>
<dbReference type="InterPro" id="IPR011249">
    <property type="entry name" value="Metalloenz_LuxS/M16"/>
</dbReference>
<dbReference type="Gene3D" id="3.30.830.10">
    <property type="entry name" value="Metalloenzyme, LuxS/M16 peptidase-like"/>
    <property type="match status" value="4"/>
</dbReference>
<evidence type="ECO:0000256" key="1">
    <source>
        <dbReference type="ARBA" id="ARBA00007261"/>
    </source>
</evidence>
<gene>
    <name evidence="8" type="ORF">Naga_100079g9</name>
</gene>
<dbReference type="Proteomes" id="UP000019335">
    <property type="component" value="Chromosome 7"/>
</dbReference>
<evidence type="ECO:0000259" key="6">
    <source>
        <dbReference type="Pfam" id="PF00675"/>
    </source>
</evidence>
<proteinExistence type="inferred from homology"/>
<evidence type="ECO:0000256" key="3">
    <source>
        <dbReference type="ARBA" id="ARBA00022801"/>
    </source>
</evidence>
<dbReference type="PANTHER" id="PTHR43690:SF33">
    <property type="entry name" value="STROMAL PROCESSING PEPTIDASE, CHLOROPLASTIC"/>
    <property type="match status" value="1"/>
</dbReference>
<evidence type="ECO:0000256" key="5">
    <source>
        <dbReference type="ARBA" id="ARBA00023049"/>
    </source>
</evidence>
<reference evidence="8 9" key="1">
    <citation type="journal article" date="2014" name="Mol. Plant">
        <title>Chromosome Scale Genome Assembly and Transcriptome Profiling of Nannochloropsis gaditana in Nitrogen Depletion.</title>
        <authorList>
            <person name="Corteggiani Carpinelli E."/>
            <person name="Telatin A."/>
            <person name="Vitulo N."/>
            <person name="Forcato C."/>
            <person name="D'Angelo M."/>
            <person name="Schiavon R."/>
            <person name="Vezzi A."/>
            <person name="Giacometti G.M."/>
            <person name="Morosinotto T."/>
            <person name="Valle G."/>
        </authorList>
    </citation>
    <scope>NUCLEOTIDE SEQUENCE [LARGE SCALE GENOMIC DNA]</scope>
    <source>
        <strain evidence="8 9">B-31</strain>
    </source>
</reference>
<dbReference type="GO" id="GO:0006508">
    <property type="term" value="P:proteolysis"/>
    <property type="evidence" value="ECO:0007669"/>
    <property type="project" value="UniProtKB-KW"/>
</dbReference>
<accession>W7U2D5</accession>
<dbReference type="InterPro" id="IPR007863">
    <property type="entry name" value="Peptidase_M16_C"/>
</dbReference>
<evidence type="ECO:0000256" key="4">
    <source>
        <dbReference type="ARBA" id="ARBA00022833"/>
    </source>
</evidence>
<sequence>MGWLSFGGRRRSCNLMKLPAGVDRQQQPSFPIMLRMLLLAFLVSFWATIASGRQATSGRGIYSAPFPGGRLRHEGHDLPAFQTPWLPRPMRRQEPRQWVPPKPVGKRITSMTERSAGGAGLLKNLQGLFKGASMTGAGKPKSLRLPTIQEVHQAMLAPEEAPTRLAELMQTDLPEHPGLKKGVLPNGLRYAILRNAAPPGRFDAFLEIFAGSADELESQQGMAHIVEHISYMGSRKRERLFGTGSQTNAFTDFHHTVYFACCPVDTLNLLGRPRPMLPMALDALSEVLEARFEESRLEKERAAILSEMSMVNTMDYRVECQILAALHAENKLALRFPIGKEELIRSWTLGDVKAFHRTHYRPDNAHLYIVGDVDVGQAEEMIRKYFGHLEAGGREQEPPTLKLQSRHFPPVTHYFSGGKFDRFADASLPAELKTFGRSPRTSEESVSDKADGNAARDLTPRIFQHENIQAFSFHLFAKRPIEAVQTLADYRRSVMKRIAILALQIRLNVLARDDPPFTFIEFNQLDSAREACAVCNLDVLAEPEKWEKAVSLAVREIRRLGMYGLSESELNRYITAMLRDSTQHAAQGERISNSDQLNQLMESIACGHVFMEPTQQCDAVELVLKSITVEEVNEVAAEICQHLTDYASGASSPPSACVATCPSLTRDRATGVSRPFHITEGEMLRVIEAAAREPLEPNNEEDMEVPDALMPPERVEAMVAATKPSWKDDVGLHPSYEPQTGIHMKRLQNGIRFNYKVSRAESHRGCLSIKFPGGRMLEAKDKPGAVAVGTRTMQEGGALGPWSREQVELFCVDNLMMVEINSSEDWIAMDFTFPTKSVSDGDDFSFASAALRGSVGAEADGGAGGDPERKAAVTGLEAIFQLVHLIMTEFKWENDALQRAKKLYAQGHDMTVNSLEGAGAEEISKSMWDGDLRFLSIAREDIEDLTLEDVKEAVMAQMTTDATEVSIVGDFEGEEVEELALKYLGSVPESRRADGVGVREGMMMPLPPMVTDPARRFMQVHLPDSNPRAFVYVSGRTPNRWGYMPSSTSATGALPAGVTTGNEEPRRLVDYLAKVAPDADEAAKVRRHQPGFPFVSLLLIQEIMNRRLFSNIREKKQLTYDANFRWHPYDLYEGGWYSVQIAASPENAPQVLHACLETFEELKTDSPISHDNLDSAKKVIVNKHNNEAQLNRYWTDLMSGIQLDALPTKDINFVRDFLPLVQSITVKDLQLVLGTIQLDESKICTCLAISETTGPGGNEDVVEDGMLMPQHIKPGGGYASTIPLAAETGR</sequence>
<keyword evidence="9" id="KW-1185">Reference proteome</keyword>